<organism evidence="2 3">
    <name type="scientific">Puccinia graminis f. sp. tritici</name>
    <dbReference type="NCBI Taxonomy" id="56615"/>
    <lineage>
        <taxon>Eukaryota</taxon>
        <taxon>Fungi</taxon>
        <taxon>Dikarya</taxon>
        <taxon>Basidiomycota</taxon>
        <taxon>Pucciniomycotina</taxon>
        <taxon>Pucciniomycetes</taxon>
        <taxon>Pucciniales</taxon>
        <taxon>Pucciniaceae</taxon>
        <taxon>Puccinia</taxon>
    </lineage>
</organism>
<feature type="region of interest" description="Disordered" evidence="1">
    <location>
        <begin position="80"/>
        <end position="119"/>
    </location>
</feature>
<comment type="caution">
    <text evidence="2">The sequence shown here is derived from an EMBL/GenBank/DDBJ whole genome shotgun (WGS) entry which is preliminary data.</text>
</comment>
<evidence type="ECO:0000313" key="2">
    <source>
        <dbReference type="EMBL" id="KAA1075599.1"/>
    </source>
</evidence>
<protein>
    <submittedName>
        <fullName evidence="2">Uncharacterized protein</fullName>
    </submittedName>
</protein>
<gene>
    <name evidence="2" type="ORF">PGTUg99_029490</name>
</gene>
<feature type="compositionally biased region" description="Basic and acidic residues" evidence="1">
    <location>
        <begin position="80"/>
        <end position="91"/>
    </location>
</feature>
<name>A0A5B0MHI9_PUCGR</name>
<evidence type="ECO:0000256" key="1">
    <source>
        <dbReference type="SAM" id="MobiDB-lite"/>
    </source>
</evidence>
<dbReference type="Proteomes" id="UP000325313">
    <property type="component" value="Unassembled WGS sequence"/>
</dbReference>
<evidence type="ECO:0000313" key="3">
    <source>
        <dbReference type="Proteomes" id="UP000325313"/>
    </source>
</evidence>
<sequence length="630" mass="70598">MANNGGSSSDAMVKIKPQNKALAFNGTNIEHFLSQYQLAARLDGVPEKDMAQQLVFFIAKDNLLDVVKTLESFSGAYKSDPARKRHEEPKPYKAPSAPPSQTFCPIRKPSTVSPKPENNKMQVEPKLFERGPDEPSHTKVPSNDCVSLLLPSNYPVSPLPLSNDPVFHYLLPSPQVPNPKSAKEHLNAVDGVPKKISDLRVPNISLSELMAIAPSIAEGIKKWVSRCRIEVGPDKLKVSSGTLVEGFKVREQVCDPKLYSCPLGYLPCLIGDEDSPVSPLVDSGSQLNLICDSLANKFNISPCVNFSWAIYGIEKYAFEDPFELRTWLMLERGLNRQSQDILPELWKQGDYLMFATKYKPVAKKIKPIPARRNEETLRKNDATIKELSQLLVFALDFTKMKSQVLKEFLQVHNSFDMANGSTNSRLATLESQANSMAKYHLYPPHYSHFYFRTVSGCLGEPCLLYSWWRGLITCNADAQGLPTKSALVLAPFVLLELVTLDTFLNLIESHFSSSTEEEDARKAFFALRQGSSLISDFNIQFNTLLYSVNLSPKSTLEHYERAINQKIIKLGIQRGGWFELNNLDDMQHMAVKLSLDVGRVNQINQRKFRVPPPRVKYRVSGSAPVTSSLT</sequence>
<dbReference type="EMBL" id="VDEP01000472">
    <property type="protein sequence ID" value="KAA1075599.1"/>
    <property type="molecule type" value="Genomic_DNA"/>
</dbReference>
<accession>A0A5B0MHI9</accession>
<reference evidence="2 3" key="1">
    <citation type="submission" date="2019-05" db="EMBL/GenBank/DDBJ databases">
        <title>Emergence of the Ug99 lineage of the wheat stem rust pathogen through somatic hybridization.</title>
        <authorList>
            <person name="Li F."/>
            <person name="Upadhyaya N.M."/>
            <person name="Sperschneider J."/>
            <person name="Matny O."/>
            <person name="Nguyen-Phuc H."/>
            <person name="Mago R."/>
            <person name="Raley C."/>
            <person name="Miller M.E."/>
            <person name="Silverstein K.A.T."/>
            <person name="Henningsen E."/>
            <person name="Hirsch C.D."/>
            <person name="Visser B."/>
            <person name="Pretorius Z.A."/>
            <person name="Steffenson B.J."/>
            <person name="Schwessinger B."/>
            <person name="Dodds P.N."/>
            <person name="Figueroa M."/>
        </authorList>
    </citation>
    <scope>NUCLEOTIDE SEQUENCE [LARGE SCALE GENOMIC DNA]</scope>
    <source>
        <strain evidence="2 3">Ug99</strain>
    </source>
</reference>
<proteinExistence type="predicted"/>
<dbReference type="AlphaFoldDB" id="A0A5B0MHI9"/>